<dbReference type="SUPFAM" id="SSF57625">
    <property type="entry name" value="Invertebrate chitin-binding proteins"/>
    <property type="match status" value="1"/>
</dbReference>
<feature type="domain" description="Chitin-binding type-2" evidence="1">
    <location>
        <begin position="170"/>
        <end position="229"/>
    </location>
</feature>
<dbReference type="EMBL" id="BMAV01026242">
    <property type="protein sequence ID" value="GFS48601.1"/>
    <property type="molecule type" value="Genomic_DNA"/>
</dbReference>
<dbReference type="InterPro" id="IPR002557">
    <property type="entry name" value="Chitin-bd_dom"/>
</dbReference>
<dbReference type="Pfam" id="PF01607">
    <property type="entry name" value="CBM_14"/>
    <property type="match status" value="1"/>
</dbReference>
<accession>A0A8X6MEA1</accession>
<dbReference type="InterPro" id="IPR036508">
    <property type="entry name" value="Chitin-bd_dom_sf"/>
</dbReference>
<evidence type="ECO:0000313" key="2">
    <source>
        <dbReference type="EMBL" id="GFS48601.1"/>
    </source>
</evidence>
<dbReference type="PROSITE" id="PS50940">
    <property type="entry name" value="CHIT_BIND_II"/>
    <property type="match status" value="1"/>
</dbReference>
<evidence type="ECO:0000313" key="3">
    <source>
        <dbReference type="Proteomes" id="UP000886998"/>
    </source>
</evidence>
<evidence type="ECO:0000259" key="1">
    <source>
        <dbReference type="PROSITE" id="PS50940"/>
    </source>
</evidence>
<dbReference type="GO" id="GO:0008061">
    <property type="term" value="F:chitin binding"/>
    <property type="evidence" value="ECO:0007669"/>
    <property type="project" value="InterPro"/>
</dbReference>
<reference evidence="2" key="1">
    <citation type="submission" date="2020-08" db="EMBL/GenBank/DDBJ databases">
        <title>Multicomponent nature underlies the extraordinary mechanical properties of spider dragline silk.</title>
        <authorList>
            <person name="Kono N."/>
            <person name="Nakamura H."/>
            <person name="Mori M."/>
            <person name="Yoshida Y."/>
            <person name="Ohtoshi R."/>
            <person name="Malay A.D."/>
            <person name="Moran D.A.P."/>
            <person name="Tomita M."/>
            <person name="Numata K."/>
            <person name="Arakawa K."/>
        </authorList>
    </citation>
    <scope>NUCLEOTIDE SEQUENCE</scope>
</reference>
<name>A0A8X6MEA1_9ARAC</name>
<protein>
    <submittedName>
        <fullName evidence="2">Chitin-binding type-2 domain-containing protein</fullName>
    </submittedName>
</protein>
<dbReference type="OrthoDB" id="6429916at2759"/>
<dbReference type="Gene3D" id="2.170.140.10">
    <property type="entry name" value="Chitin binding domain"/>
    <property type="match status" value="1"/>
</dbReference>
<dbReference type="AlphaFoldDB" id="A0A8X6MEA1"/>
<dbReference type="Proteomes" id="UP000886998">
    <property type="component" value="Unassembled WGS sequence"/>
</dbReference>
<comment type="caution">
    <text evidence="2">The sequence shown here is derived from an EMBL/GenBank/DDBJ whole genome shotgun (WGS) entry which is preliminary data.</text>
</comment>
<proteinExistence type="predicted"/>
<gene>
    <name evidence="2" type="primary">NCL1_14659</name>
    <name evidence="2" type="ORF">TNIN_334551</name>
</gene>
<dbReference type="PANTHER" id="PTHR22933:SF43">
    <property type="entry name" value="LP10131P"/>
    <property type="match status" value="1"/>
</dbReference>
<dbReference type="InterPro" id="IPR052976">
    <property type="entry name" value="Scoloptoxin-like"/>
</dbReference>
<dbReference type="SMART" id="SM00494">
    <property type="entry name" value="ChtBD2"/>
    <property type="match status" value="1"/>
</dbReference>
<keyword evidence="3" id="KW-1185">Reference proteome</keyword>
<organism evidence="2 3">
    <name type="scientific">Trichonephila inaurata madagascariensis</name>
    <dbReference type="NCBI Taxonomy" id="2747483"/>
    <lineage>
        <taxon>Eukaryota</taxon>
        <taxon>Metazoa</taxon>
        <taxon>Ecdysozoa</taxon>
        <taxon>Arthropoda</taxon>
        <taxon>Chelicerata</taxon>
        <taxon>Arachnida</taxon>
        <taxon>Araneae</taxon>
        <taxon>Araneomorphae</taxon>
        <taxon>Entelegynae</taxon>
        <taxon>Araneoidea</taxon>
        <taxon>Nephilidae</taxon>
        <taxon>Trichonephila</taxon>
        <taxon>Trichonephila inaurata</taxon>
    </lineage>
</organism>
<dbReference type="GO" id="GO:0005576">
    <property type="term" value="C:extracellular region"/>
    <property type="evidence" value="ECO:0007669"/>
    <property type="project" value="InterPro"/>
</dbReference>
<sequence length="503" mass="57240">MWTLQWRIALPILQDLMKHIAELDGTSLKSLWNILNNMQASRTFLDVLFYEFLSDFTGEELELPPELAGELLKAEDLSNRKMVHKSGNLHVPCERPNICNSDQGSVLDIQNWEILDSNRGSDLAFGDDEYASILTDEPMDDHYKYPIQIGSIVGVPGEDFPDYYDIPITSFTCTNKKRIPGFYADLETGCQVFHVCWPHRRESFLCPVGTVFNQAILACDYWYSTDCSLSPLYYDNDPFAHADEIPTASTESVIDDHLEKTTDETPAKHHISTEQPVEHITKDGSPENVDLINMIKFLPVKSKITYLEPFTRDPISLLHEFKESKPEEDVETRTKDDSDDILLRDILGIADDVAKEAKKFVAKLQSKDTKHRIQAALKTKSEVHEPHKKHVSKPIPLVLKKPVIPKERQLTKIKPRFVVKPVSIKVSHEKPEVVPLIKSSKLRKTNKQHKGHSIKSTKFLKEHAPGILTKSFKLGSALHDSILPLTKKILLDSYAKHSKVKKH</sequence>
<dbReference type="PANTHER" id="PTHR22933">
    <property type="entry name" value="FI18007P1-RELATED"/>
    <property type="match status" value="1"/>
</dbReference>